<dbReference type="GO" id="GO:0004326">
    <property type="term" value="F:tetrahydrofolylpolyglutamate synthase activity"/>
    <property type="evidence" value="ECO:0007669"/>
    <property type="project" value="InterPro"/>
</dbReference>
<evidence type="ECO:0000256" key="4">
    <source>
        <dbReference type="ARBA" id="ARBA00022741"/>
    </source>
</evidence>
<dbReference type="InterPro" id="IPR018109">
    <property type="entry name" value="Folylpolyglutamate_synth_CS"/>
</dbReference>
<accession>A0A2R6NHU9</accession>
<evidence type="ECO:0000256" key="6">
    <source>
        <dbReference type="ARBA" id="ARBA00022842"/>
    </source>
</evidence>
<comment type="caution">
    <text evidence="7">The sequence shown here is derived from an EMBL/GenBank/DDBJ whole genome shotgun (WGS) entry which is preliminary data.</text>
</comment>
<proteinExistence type="inferred from homology"/>
<evidence type="ECO:0000256" key="2">
    <source>
        <dbReference type="ARBA" id="ARBA00022598"/>
    </source>
</evidence>
<evidence type="ECO:0000256" key="5">
    <source>
        <dbReference type="ARBA" id="ARBA00022840"/>
    </source>
</evidence>
<keyword evidence="3" id="KW-0479">Metal-binding</keyword>
<dbReference type="Proteomes" id="UP000186601">
    <property type="component" value="Unassembled WGS sequence"/>
</dbReference>
<organism evidence="7 8">
    <name type="scientific">Hermanssonia centrifuga</name>
    <dbReference type="NCBI Taxonomy" id="98765"/>
    <lineage>
        <taxon>Eukaryota</taxon>
        <taxon>Fungi</taxon>
        <taxon>Dikarya</taxon>
        <taxon>Basidiomycota</taxon>
        <taxon>Agaricomycotina</taxon>
        <taxon>Agaricomycetes</taxon>
        <taxon>Polyporales</taxon>
        <taxon>Meruliaceae</taxon>
        <taxon>Hermanssonia</taxon>
    </lineage>
</organism>
<dbReference type="GO" id="GO:0005524">
    <property type="term" value="F:ATP binding"/>
    <property type="evidence" value="ECO:0007669"/>
    <property type="project" value="UniProtKB-KW"/>
</dbReference>
<comment type="similarity">
    <text evidence="1">Belongs to the folylpolyglutamate synthase family.</text>
</comment>
<dbReference type="InterPro" id="IPR001645">
    <property type="entry name" value="Folylpolyglutamate_synth"/>
</dbReference>
<dbReference type="EMBL" id="MLYV02001230">
    <property type="protein sequence ID" value="PSR71965.1"/>
    <property type="molecule type" value="Genomic_DNA"/>
</dbReference>
<evidence type="ECO:0000313" key="7">
    <source>
        <dbReference type="EMBL" id="PSR71965.1"/>
    </source>
</evidence>
<dbReference type="Gene3D" id="3.90.190.20">
    <property type="entry name" value="Mur ligase, C-terminal domain"/>
    <property type="match status" value="1"/>
</dbReference>
<dbReference type="GO" id="GO:0005739">
    <property type="term" value="C:mitochondrion"/>
    <property type="evidence" value="ECO:0007669"/>
    <property type="project" value="TreeGrafter"/>
</dbReference>
<name>A0A2R6NHU9_9APHY</name>
<sequence length="504" mass="54421">MSIDLSLDRIEKLLSHLPPYTRPTCHIAGTNGKGSVSALVSSILQASSYRVGRFNSPHLVSIYDCITIDDQPISPDVYARVRKEVEAADKEHGIRTSSFELLTSTALMAFEQAQVDVAVVEVGMGGRLDATNVILDSCILVSALTAVDLDHQAFLGTIVSEIAKEKAAIARRGKPFVLGEQKYREVVDVVREVIGDVGGVVLQGLIPTKRKWDPSYDRPVAPETVLLPSKLHQLPPQPVEVTIPAYTEALRALLPLQGNHQLANLGTALGIISALLTHSSKRPEYQGLHIPAKVTPETILAGIRRTRWPGRLSLHTISLPVQLPGNNDISTKTHDALILVDGAHNPASSATLSSFINGLVAPILSTTATSTRRAITLTYLLGLSHSPPKTPLQTLAPLLSIHPQSGVGIKIRIGLLRFTPPEGMPWVKSEKPSDLKQVVSSIFPDAELWASDDDDPPEGQLLNALNWAGEKDNGEQGRPQEGLIIVAGSLYLVADFYRLADNLT</sequence>
<dbReference type="PROSITE" id="PS01012">
    <property type="entry name" value="FOLYLPOLYGLU_SYNT_2"/>
    <property type="match status" value="1"/>
</dbReference>
<dbReference type="NCBIfam" id="TIGR01499">
    <property type="entry name" value="folC"/>
    <property type="match status" value="1"/>
</dbReference>
<dbReference type="PANTHER" id="PTHR11136">
    <property type="entry name" value="FOLYLPOLYGLUTAMATE SYNTHASE-RELATED"/>
    <property type="match status" value="1"/>
</dbReference>
<keyword evidence="2" id="KW-0436">Ligase</keyword>
<dbReference type="AlphaFoldDB" id="A0A2R6NHU9"/>
<dbReference type="Gene3D" id="3.40.1190.10">
    <property type="entry name" value="Mur-like, catalytic domain"/>
    <property type="match status" value="1"/>
</dbReference>
<dbReference type="SUPFAM" id="SSF53623">
    <property type="entry name" value="MurD-like peptide ligases, catalytic domain"/>
    <property type="match status" value="1"/>
</dbReference>
<gene>
    <name evidence="7" type="ORF">PHLCEN_2v12175</name>
</gene>
<dbReference type="GO" id="GO:0005829">
    <property type="term" value="C:cytosol"/>
    <property type="evidence" value="ECO:0007669"/>
    <property type="project" value="TreeGrafter"/>
</dbReference>
<evidence type="ECO:0000256" key="3">
    <source>
        <dbReference type="ARBA" id="ARBA00022723"/>
    </source>
</evidence>
<protein>
    <recommendedName>
        <fullName evidence="9">Dihydrofolate synthetase</fullName>
    </recommendedName>
</protein>
<evidence type="ECO:0000313" key="8">
    <source>
        <dbReference type="Proteomes" id="UP000186601"/>
    </source>
</evidence>
<dbReference type="InterPro" id="IPR036565">
    <property type="entry name" value="Mur-like_cat_sf"/>
</dbReference>
<dbReference type="STRING" id="98765.A0A2R6NHU9"/>
<dbReference type="GO" id="GO:0046872">
    <property type="term" value="F:metal ion binding"/>
    <property type="evidence" value="ECO:0007669"/>
    <property type="project" value="UniProtKB-KW"/>
</dbReference>
<dbReference type="InterPro" id="IPR036615">
    <property type="entry name" value="Mur_ligase_C_dom_sf"/>
</dbReference>
<keyword evidence="6" id="KW-0460">Magnesium</keyword>
<dbReference type="OrthoDB" id="5212574at2759"/>
<reference evidence="7 8" key="1">
    <citation type="submission" date="2018-02" db="EMBL/GenBank/DDBJ databases">
        <title>Genome sequence of the basidiomycete white-rot fungus Phlebia centrifuga.</title>
        <authorList>
            <person name="Granchi Z."/>
            <person name="Peng M."/>
            <person name="de Vries R.P."/>
            <person name="Hilden K."/>
            <person name="Makela M.R."/>
            <person name="Grigoriev I."/>
            <person name="Riley R."/>
        </authorList>
    </citation>
    <scope>NUCLEOTIDE SEQUENCE [LARGE SCALE GENOMIC DNA]</scope>
    <source>
        <strain evidence="7 8">FBCC195</strain>
    </source>
</reference>
<evidence type="ECO:0000256" key="1">
    <source>
        <dbReference type="ARBA" id="ARBA00008276"/>
    </source>
</evidence>
<keyword evidence="8" id="KW-1185">Reference proteome</keyword>
<keyword evidence="5" id="KW-0067">ATP-binding</keyword>
<dbReference type="PANTHER" id="PTHR11136:SF0">
    <property type="entry name" value="DIHYDROFOLATE SYNTHETASE-RELATED"/>
    <property type="match status" value="1"/>
</dbReference>
<dbReference type="GO" id="GO:0008841">
    <property type="term" value="F:dihydrofolate synthase activity"/>
    <property type="evidence" value="ECO:0007669"/>
    <property type="project" value="TreeGrafter"/>
</dbReference>
<dbReference type="UniPathway" id="UPA00850"/>
<evidence type="ECO:0008006" key="9">
    <source>
        <dbReference type="Google" id="ProtNLM"/>
    </source>
</evidence>
<dbReference type="SUPFAM" id="SSF53244">
    <property type="entry name" value="MurD-like peptide ligases, peptide-binding domain"/>
    <property type="match status" value="1"/>
</dbReference>
<keyword evidence="4" id="KW-0547">Nucleotide-binding</keyword>